<name>A0A9P1CFY1_9DINO</name>
<dbReference type="NCBIfam" id="TIGR01444">
    <property type="entry name" value="fkbM_fam"/>
    <property type="match status" value="1"/>
</dbReference>
<reference evidence="10" key="1">
    <citation type="submission" date="2022-10" db="EMBL/GenBank/DDBJ databases">
        <authorList>
            <person name="Chen Y."/>
            <person name="Dougan E. K."/>
            <person name="Chan C."/>
            <person name="Rhodes N."/>
            <person name="Thang M."/>
        </authorList>
    </citation>
    <scope>NUCLEOTIDE SEQUENCE</scope>
</reference>
<feature type="region of interest" description="Disordered" evidence="5">
    <location>
        <begin position="1"/>
        <end position="162"/>
    </location>
</feature>
<evidence type="ECO:0000256" key="1">
    <source>
        <dbReference type="ARBA" id="ARBA00004604"/>
    </source>
</evidence>
<feature type="domain" description="Methyltransferase FkbM" evidence="7">
    <location>
        <begin position="638"/>
        <end position="816"/>
    </location>
</feature>
<feature type="domain" description="UTP25 NTP hydrolase-like" evidence="9">
    <location>
        <begin position="277"/>
        <end position="517"/>
    </location>
</feature>
<dbReference type="InterPro" id="IPR029063">
    <property type="entry name" value="SAM-dependent_MTases_sf"/>
</dbReference>
<dbReference type="GO" id="GO:0032040">
    <property type="term" value="C:small-subunit processome"/>
    <property type="evidence" value="ECO:0007669"/>
    <property type="project" value="TreeGrafter"/>
</dbReference>
<evidence type="ECO:0000259" key="7">
    <source>
        <dbReference type="Pfam" id="PF05050"/>
    </source>
</evidence>
<dbReference type="Proteomes" id="UP001152797">
    <property type="component" value="Unassembled WGS sequence"/>
</dbReference>
<feature type="transmembrane region" description="Helical" evidence="6">
    <location>
        <begin position="1000"/>
        <end position="1021"/>
    </location>
</feature>
<dbReference type="GO" id="GO:0034511">
    <property type="term" value="F:U3 snoRNA binding"/>
    <property type="evidence" value="ECO:0007669"/>
    <property type="project" value="InterPro"/>
</dbReference>
<dbReference type="EMBL" id="CAMXCT010001528">
    <property type="protein sequence ID" value="CAI3990909.1"/>
    <property type="molecule type" value="Genomic_DNA"/>
</dbReference>
<dbReference type="SUPFAM" id="SSF53335">
    <property type="entry name" value="S-adenosyl-L-methionine-dependent methyltransferases"/>
    <property type="match status" value="1"/>
</dbReference>
<evidence type="ECO:0000256" key="5">
    <source>
        <dbReference type="SAM" id="MobiDB-lite"/>
    </source>
</evidence>
<dbReference type="InterPro" id="IPR053939">
    <property type="entry name" value="UTP25_C"/>
</dbReference>
<dbReference type="InterPro" id="IPR027417">
    <property type="entry name" value="P-loop_NTPase"/>
</dbReference>
<evidence type="ECO:0000259" key="8">
    <source>
        <dbReference type="Pfam" id="PF06862"/>
    </source>
</evidence>
<dbReference type="InterPro" id="IPR010678">
    <property type="entry name" value="UTP25"/>
</dbReference>
<evidence type="ECO:0000256" key="6">
    <source>
        <dbReference type="SAM" id="Phobius"/>
    </source>
</evidence>
<reference evidence="11" key="2">
    <citation type="submission" date="2024-04" db="EMBL/GenBank/DDBJ databases">
        <authorList>
            <person name="Chen Y."/>
            <person name="Shah S."/>
            <person name="Dougan E. K."/>
            <person name="Thang M."/>
            <person name="Chan C."/>
        </authorList>
    </citation>
    <scope>NUCLEOTIDE SEQUENCE [LARGE SCALE GENOMIC DNA]</scope>
</reference>
<sequence length="1270" mass="143330">MGGKRKGKGRGKGARKKRRQMEEGDEPPKKKGNEKAAAKEAAKAAAEAARREEELKDEERRRKAAARRAKPGFSKLLEAFGVSQQPSEDEGSDGSEGSEDEEDEAEAEGPEGPEGQDGEEGGPDVSQLMEAGEGEEEEIFEDADPEEDDEEEEEPVDLSGEQDSGLDFFERFWEDPPQALDKKSSGSTARATGVARFRLPELDRCEAHSCEVEALVKSLESGGKTPVPETLSKSWSYFRLAPGLRKNWEALLDALKDKKDFSLGSAEGAFFLCLHVYLDVSFPQQNHLNARALRALYALHVVDHLRKARGEDPGHPGQAEKGFTTARVLVLCPFRSVCYEFVKLLMALMPEKKQVKHKDRFEEDFGAREDDSFASKPADYQHLFGGNSDDRFRLGIALWKKAMRLYAPFHRADILICSPLGLRQITGAEGERRRDYDFLSSVELCIVDRADVLRMQNWEHVQEVMQVVNRKPQGLGSIDISCLRPQFADGRAREFRQTVVTSNGQSLDADALFKLSCAPAVSSAPKEKSLAARLRAPQLGRSKKGRTLDLNADEDEETGWSLQMLKSMEPKEAAAGSCRGIAKLVGQPVPQNRKSLETLAEQLEELQEEEEEFIHHEIFEKNCYEPLQPIDGAPLIVDVGANVGLFALWARERWTKCQLICIEPLPPNLEKLQENLEEVKDVLVLAAAVGAQDEVADFAYFPWAPGESTRHAQEAAEQRERLWAAAETSGVTAPPQLKRLATPQLQQSFQCSVQRLSTLLRSSGLQGPVELLKVDVEGDEEAVFQSIDEEDWPRIRQVVAEVHDIHGRLHRIQQLLRLSTEKTDMICPRWYAIPLNFLSLLVVLYALATALKFSGAVPDLKERSFVLAVVRWAFLLALPFLFFSVVSSVRCVQRLLADEAAMLLFRYWKDSTDDPGTKELPEKFQGVFWFSTDPSPELCINFQAAAFDAATRTMKLYPGSSYTWVWCDSCVGWSFYLFFAFVNPIYSLQVRWEEGYQKAYLPSILFGCFNIDWLTCSAMYIEQMDESEFARTTYVLGRPFKHGSYSLKKVVDKDGRPLPAFDDMILQEKGFEVEVKQQLPNEEGGYFAFVPESLRLFHLRAARPRGIKRGGDGEAPEEKRMAGQEKISAAAFAEGAPLREATAFGISRQFFLHTPCESLAQQSDRLFETFETRYWRPLGSSLEGLLVVATTYYNFLRLRRFLREEGASFSSIFEYSTPKAVGHARQHFFQNERRLLLVTERFLWYRRFRLKGSGHVFWKLPVWSVDGTGF</sequence>
<evidence type="ECO:0000256" key="3">
    <source>
        <dbReference type="ARBA" id="ARBA00023242"/>
    </source>
</evidence>
<dbReference type="PANTHER" id="PTHR12933">
    <property type="entry name" value="ORF PROTEIN-RELATED"/>
    <property type="match status" value="1"/>
</dbReference>
<feature type="transmembrane region" description="Helical" evidence="6">
    <location>
        <begin position="963"/>
        <end position="988"/>
    </location>
</feature>
<keyword evidence="6" id="KW-1133">Transmembrane helix</keyword>
<dbReference type="AlphaFoldDB" id="A0A9P1CFY1"/>
<feature type="compositionally biased region" description="Acidic residues" evidence="5">
    <location>
        <begin position="132"/>
        <end position="156"/>
    </location>
</feature>
<feature type="transmembrane region" description="Helical" evidence="6">
    <location>
        <begin position="865"/>
        <end position="886"/>
    </location>
</feature>
<keyword evidence="4" id="KW-0175">Coiled coil</keyword>
<dbReference type="EMBL" id="CAMXCT020001528">
    <property type="protein sequence ID" value="CAL1144284.1"/>
    <property type="molecule type" value="Genomic_DNA"/>
</dbReference>
<comment type="subcellular location">
    <subcellularLocation>
        <location evidence="1">Nucleus</location>
        <location evidence="1">Nucleolus</location>
    </subcellularLocation>
</comment>
<keyword evidence="6" id="KW-0812">Transmembrane</keyword>
<gene>
    <name evidence="10" type="ORF">C1SCF055_LOCUS17857</name>
</gene>
<evidence type="ECO:0000313" key="12">
    <source>
        <dbReference type="EMBL" id="CAL4778221.1"/>
    </source>
</evidence>
<dbReference type="PANTHER" id="PTHR12933:SF0">
    <property type="entry name" value="U3 SMALL NUCLEOLAR RNA-ASSOCIATED PROTEIN 25 HOMOLOG"/>
    <property type="match status" value="1"/>
</dbReference>
<dbReference type="Pfam" id="PF06862">
    <property type="entry name" value="Utp25_C"/>
    <property type="match status" value="1"/>
</dbReference>
<evidence type="ECO:0000313" key="10">
    <source>
        <dbReference type="EMBL" id="CAI3990909.1"/>
    </source>
</evidence>
<dbReference type="InterPro" id="IPR053940">
    <property type="entry name" value="UTP25_NTPase-like"/>
</dbReference>
<protein>
    <submittedName>
        <fullName evidence="12">U3 small nucleolar RNA-associated protein 25 homolog (Digestive organ expansion factor homolog) (UTP25 small subunit processor component)</fullName>
    </submittedName>
</protein>
<organism evidence="10">
    <name type="scientific">Cladocopium goreaui</name>
    <dbReference type="NCBI Taxonomy" id="2562237"/>
    <lineage>
        <taxon>Eukaryota</taxon>
        <taxon>Sar</taxon>
        <taxon>Alveolata</taxon>
        <taxon>Dinophyceae</taxon>
        <taxon>Suessiales</taxon>
        <taxon>Symbiodiniaceae</taxon>
        <taxon>Cladocopium</taxon>
    </lineage>
</organism>
<dbReference type="Pfam" id="PF22916">
    <property type="entry name" value="UTP25_NTPase-like"/>
    <property type="match status" value="1"/>
</dbReference>
<proteinExistence type="inferred from homology"/>
<evidence type="ECO:0000259" key="9">
    <source>
        <dbReference type="Pfam" id="PF22916"/>
    </source>
</evidence>
<dbReference type="OrthoDB" id="10264378at2759"/>
<feature type="transmembrane region" description="Helical" evidence="6">
    <location>
        <begin position="830"/>
        <end position="853"/>
    </location>
</feature>
<feature type="domain" description="UTP25 C-terminal" evidence="8">
    <location>
        <begin position="1148"/>
        <end position="1261"/>
    </location>
</feature>
<feature type="compositionally biased region" description="Acidic residues" evidence="5">
    <location>
        <begin position="87"/>
        <end position="122"/>
    </location>
</feature>
<evidence type="ECO:0000313" key="11">
    <source>
        <dbReference type="EMBL" id="CAL1144284.1"/>
    </source>
</evidence>
<evidence type="ECO:0000313" key="13">
    <source>
        <dbReference type="Proteomes" id="UP001152797"/>
    </source>
</evidence>
<keyword evidence="6" id="KW-0472">Membrane</keyword>
<feature type="compositionally biased region" description="Basic and acidic residues" evidence="5">
    <location>
        <begin position="20"/>
        <end position="61"/>
    </location>
</feature>
<keyword evidence="3" id="KW-0539">Nucleus</keyword>
<accession>A0A9P1CFY1</accession>
<feature type="coiled-coil region" evidence="4">
    <location>
        <begin position="589"/>
        <end position="616"/>
    </location>
</feature>
<comment type="caution">
    <text evidence="10">The sequence shown here is derived from an EMBL/GenBank/DDBJ whole genome shotgun (WGS) entry which is preliminary data.</text>
</comment>
<feature type="compositionally biased region" description="Basic residues" evidence="5">
    <location>
        <begin position="1"/>
        <end position="19"/>
    </location>
</feature>
<comment type="similarity">
    <text evidence="2">Belongs to the UTP25 family.</text>
</comment>
<dbReference type="Pfam" id="PF05050">
    <property type="entry name" value="Methyltransf_21"/>
    <property type="match status" value="1"/>
</dbReference>
<evidence type="ECO:0000256" key="2">
    <source>
        <dbReference type="ARBA" id="ARBA00009223"/>
    </source>
</evidence>
<dbReference type="Gene3D" id="3.40.50.300">
    <property type="entry name" value="P-loop containing nucleotide triphosphate hydrolases"/>
    <property type="match status" value="1"/>
</dbReference>
<dbReference type="GO" id="GO:0000462">
    <property type="term" value="P:maturation of SSU-rRNA from tricistronic rRNA transcript (SSU-rRNA, 5.8S rRNA, LSU-rRNA)"/>
    <property type="evidence" value="ECO:0007669"/>
    <property type="project" value="TreeGrafter"/>
</dbReference>
<dbReference type="GO" id="GO:0019843">
    <property type="term" value="F:rRNA binding"/>
    <property type="evidence" value="ECO:0007669"/>
    <property type="project" value="TreeGrafter"/>
</dbReference>
<keyword evidence="13" id="KW-1185">Reference proteome</keyword>
<dbReference type="InterPro" id="IPR006342">
    <property type="entry name" value="FkbM_mtfrase"/>
</dbReference>
<dbReference type="Gene3D" id="3.40.50.150">
    <property type="entry name" value="Vaccinia Virus protein VP39"/>
    <property type="match status" value="1"/>
</dbReference>
<evidence type="ECO:0000256" key="4">
    <source>
        <dbReference type="SAM" id="Coils"/>
    </source>
</evidence>
<dbReference type="EMBL" id="CAMXCT030001528">
    <property type="protein sequence ID" value="CAL4778221.1"/>
    <property type="molecule type" value="Genomic_DNA"/>
</dbReference>